<dbReference type="STRING" id="1171373.PACID_03360"/>
<feature type="domain" description="AAA" evidence="1">
    <location>
        <begin position="24"/>
        <end position="131"/>
    </location>
</feature>
<dbReference type="KEGG" id="pbo:PACID_03360"/>
<dbReference type="InterPro" id="IPR025420">
    <property type="entry name" value="DUF4143"/>
</dbReference>
<dbReference type="PANTHER" id="PTHR43566:SF2">
    <property type="entry name" value="DUF4143 DOMAIN-CONTAINING PROTEIN"/>
    <property type="match status" value="1"/>
</dbReference>
<organism evidence="3 4">
    <name type="scientific">Acidipropionibacterium acidipropionici (strain ATCC 4875 / DSM 20272 / JCM 6432 / NBRC 12425 / NCIMB 8070 / 4)</name>
    <name type="common">Propionibacterium acidipropionici</name>
    <dbReference type="NCBI Taxonomy" id="1171373"/>
    <lineage>
        <taxon>Bacteria</taxon>
        <taxon>Bacillati</taxon>
        <taxon>Actinomycetota</taxon>
        <taxon>Actinomycetes</taxon>
        <taxon>Propionibacteriales</taxon>
        <taxon>Propionibacteriaceae</taxon>
        <taxon>Acidipropionibacterium</taxon>
    </lineage>
</organism>
<dbReference type="Pfam" id="PF13173">
    <property type="entry name" value="AAA_14"/>
    <property type="match status" value="1"/>
</dbReference>
<dbReference type="eggNOG" id="COG1373">
    <property type="taxonomic scope" value="Bacteria"/>
</dbReference>
<name>K7SFX6_ACIA4</name>
<dbReference type="PANTHER" id="PTHR43566">
    <property type="entry name" value="CONSERVED PROTEIN"/>
    <property type="match status" value="1"/>
</dbReference>
<protein>
    <submittedName>
        <fullName evidence="3">AAA family ATPase</fullName>
    </submittedName>
</protein>
<evidence type="ECO:0000313" key="4">
    <source>
        <dbReference type="Proteomes" id="UP000000214"/>
    </source>
</evidence>
<evidence type="ECO:0000313" key="3">
    <source>
        <dbReference type="EMBL" id="AFV88185.1"/>
    </source>
</evidence>
<gene>
    <name evidence="3" type="ordered locus">PACID_03360</name>
</gene>
<dbReference type="InterPro" id="IPR041682">
    <property type="entry name" value="AAA_14"/>
</dbReference>
<dbReference type="HOGENOM" id="CLU_041527_4_1_11"/>
<accession>K7SFX6</accession>
<dbReference type="Proteomes" id="UP000000214">
    <property type="component" value="Chromosome"/>
</dbReference>
<dbReference type="AlphaFoldDB" id="K7SFX6"/>
<reference evidence="3 4" key="1">
    <citation type="journal article" date="2012" name="BMC Genomics">
        <title>The genome sequence of Propionibacterium acidipropionici provides insights into its biotechnological and industrial potential.</title>
        <authorList>
            <person name="Parizzi L.P."/>
            <person name="Grassi M.C."/>
            <person name="Llerena L.A."/>
            <person name="Carazzolle M.F."/>
            <person name="Queiroz V.L."/>
            <person name="Lunardi I."/>
            <person name="Zeidler A.F."/>
            <person name="Teixeira P.J."/>
            <person name="Mieczkowski P."/>
            <person name="Rincones J."/>
            <person name="Pereira G.A."/>
        </authorList>
    </citation>
    <scope>NUCLEOTIDE SEQUENCE [LARGE SCALE GENOMIC DNA]</scope>
    <source>
        <strain evidence="4">ATCC 4875 / DSM 20272 / JCM 6432 / NBRC 12425 / NCIMB 8070</strain>
    </source>
</reference>
<evidence type="ECO:0000259" key="2">
    <source>
        <dbReference type="Pfam" id="PF13635"/>
    </source>
</evidence>
<feature type="domain" description="DUF4143" evidence="2">
    <location>
        <begin position="205"/>
        <end position="366"/>
    </location>
</feature>
<dbReference type="PATRIC" id="fig|1171373.8.peg.336"/>
<proteinExistence type="predicted"/>
<sequence length="419" mass="45615">MDTAPYRRRVVDQELDELLPALPALCLEGIKGVGKTTSARARARTIRQLDAPDVRELLGAEPERTVSGDLPVLLDEWTEWPRAWDLVRHAVDDGAVPGSFLLTGSATPTARIHSGAGRIIPLRMRPMTLPERGVTKATVSLGDLLAGTRTVGGDTDLSLDDLIGLICHSGLPGAPKAGGWRATQVFLDGYLDRLFDHEVEEVGSGRRQSVLIRQWAAAYAAASATTATYEKLRDAASPGEAEKPARKTAAGYRELLTRLWFLDPVEAWLPTGTPLSRLGQAPKHFLADPAFAARLLHLTPDRLRGEAERHATVIGQLWESLAAMSVRVFAQPHMADVRHLRTQGGEHEVDLIVEGDDGILAAEVKLQAPVEAREVRHLLWLRERLGKDRIASLAVITAGRHAYTRPDGIHVVPLALLGP</sequence>
<evidence type="ECO:0000259" key="1">
    <source>
        <dbReference type="Pfam" id="PF13173"/>
    </source>
</evidence>
<dbReference type="EMBL" id="CP003493">
    <property type="protein sequence ID" value="AFV88185.1"/>
    <property type="molecule type" value="Genomic_DNA"/>
</dbReference>
<dbReference type="Pfam" id="PF13635">
    <property type="entry name" value="DUF4143"/>
    <property type="match status" value="1"/>
</dbReference>
<dbReference type="RefSeq" id="WP_015069102.1">
    <property type="nucleotide sequence ID" value="NC_019395.1"/>
</dbReference>